<dbReference type="PANTHER" id="PTHR45453">
    <property type="entry name" value="PHOSPHATE REGULON SENSOR PROTEIN PHOR"/>
    <property type="match status" value="1"/>
</dbReference>
<proteinExistence type="predicted"/>
<keyword evidence="8" id="KW-0812">Transmembrane</keyword>
<dbReference type="Proteomes" id="UP001565283">
    <property type="component" value="Unassembled WGS sequence"/>
</dbReference>
<evidence type="ECO:0000256" key="2">
    <source>
        <dbReference type="ARBA" id="ARBA00004370"/>
    </source>
</evidence>
<dbReference type="CDD" id="cd00082">
    <property type="entry name" value="HisKA"/>
    <property type="match status" value="1"/>
</dbReference>
<keyword evidence="8" id="KW-0472">Membrane</keyword>
<organism evidence="10 11">
    <name type="scientific">Lactococcus ileimucosae</name>
    <dbReference type="NCBI Taxonomy" id="2941329"/>
    <lineage>
        <taxon>Bacteria</taxon>
        <taxon>Bacillati</taxon>
        <taxon>Bacillota</taxon>
        <taxon>Bacilli</taxon>
        <taxon>Lactobacillales</taxon>
        <taxon>Streptococcaceae</taxon>
        <taxon>Lactococcus</taxon>
    </lineage>
</organism>
<comment type="subcellular location">
    <subcellularLocation>
        <location evidence="2">Membrane</location>
    </subcellularLocation>
</comment>
<dbReference type="Gene3D" id="3.30.565.10">
    <property type="entry name" value="Histidine kinase-like ATPase, C-terminal domain"/>
    <property type="match status" value="1"/>
</dbReference>
<feature type="transmembrane region" description="Helical" evidence="8">
    <location>
        <begin position="7"/>
        <end position="32"/>
    </location>
</feature>
<dbReference type="InterPro" id="IPR036890">
    <property type="entry name" value="HATPase_C_sf"/>
</dbReference>
<keyword evidence="5" id="KW-0808">Transferase</keyword>
<keyword evidence="4" id="KW-0597">Phosphoprotein</keyword>
<dbReference type="InterPro" id="IPR036097">
    <property type="entry name" value="HisK_dim/P_sf"/>
</dbReference>
<name>A0ABV4D0I5_9LACT</name>
<dbReference type="Pfam" id="PF00512">
    <property type="entry name" value="HisKA"/>
    <property type="match status" value="1"/>
</dbReference>
<accession>A0ABV4D0I5</accession>
<dbReference type="SUPFAM" id="SSF47384">
    <property type="entry name" value="Homodimeric domain of signal transducing histidine kinase"/>
    <property type="match status" value="1"/>
</dbReference>
<keyword evidence="8" id="KW-1133">Transmembrane helix</keyword>
<sequence>MAEKKALLFAMGLPLAGIFLYFLVSVLTWFIIPVMRTNSGLIVRMPNNHTIFNHLLLSSFLALLFAAMTFLMDFILKEDQNYEKTNQEKLRAERFKAELITNMSHDMKTPLTSLINYVDLLKKLPIDQPKFKEYTEVLDRKSLRLKHLIVDLLEASKIGTGNVQLNFEVIDVTEMLGQIAGEFEEDFLEKELTLVLRLPDYPCFLNIDSQHFYRVLENLLSNSLKYSLEKTRVFLELREKEGQVEIQLKNTSKAPIDIESSELTEQFIRGERARTQEGHGLGLYISKNLVELMQGQFKVQVTGDLFVAELIFSPEV</sequence>
<keyword evidence="11" id="KW-1185">Reference proteome</keyword>
<evidence type="ECO:0000256" key="5">
    <source>
        <dbReference type="ARBA" id="ARBA00022679"/>
    </source>
</evidence>
<evidence type="ECO:0000256" key="8">
    <source>
        <dbReference type="SAM" id="Phobius"/>
    </source>
</evidence>
<evidence type="ECO:0000256" key="7">
    <source>
        <dbReference type="ARBA" id="ARBA00023012"/>
    </source>
</evidence>
<dbReference type="EC" id="2.7.13.3" evidence="3"/>
<dbReference type="PROSITE" id="PS50109">
    <property type="entry name" value="HIS_KIN"/>
    <property type="match status" value="1"/>
</dbReference>
<evidence type="ECO:0000313" key="10">
    <source>
        <dbReference type="EMBL" id="MEY8443067.1"/>
    </source>
</evidence>
<dbReference type="GO" id="GO:0016301">
    <property type="term" value="F:kinase activity"/>
    <property type="evidence" value="ECO:0007669"/>
    <property type="project" value="UniProtKB-KW"/>
</dbReference>
<keyword evidence="6 10" id="KW-0418">Kinase</keyword>
<evidence type="ECO:0000259" key="9">
    <source>
        <dbReference type="PROSITE" id="PS50109"/>
    </source>
</evidence>
<gene>
    <name evidence="10" type="ORF">AALA52_02160</name>
</gene>
<evidence type="ECO:0000256" key="3">
    <source>
        <dbReference type="ARBA" id="ARBA00012438"/>
    </source>
</evidence>
<dbReference type="InterPro" id="IPR003661">
    <property type="entry name" value="HisK_dim/P_dom"/>
</dbReference>
<dbReference type="InterPro" id="IPR050351">
    <property type="entry name" value="BphY/WalK/GraS-like"/>
</dbReference>
<dbReference type="SUPFAM" id="SSF55874">
    <property type="entry name" value="ATPase domain of HSP90 chaperone/DNA topoisomerase II/histidine kinase"/>
    <property type="match status" value="1"/>
</dbReference>
<dbReference type="Pfam" id="PF02518">
    <property type="entry name" value="HATPase_c"/>
    <property type="match status" value="1"/>
</dbReference>
<evidence type="ECO:0000256" key="4">
    <source>
        <dbReference type="ARBA" id="ARBA00022553"/>
    </source>
</evidence>
<keyword evidence="7" id="KW-0902">Two-component regulatory system</keyword>
<dbReference type="PANTHER" id="PTHR45453:SF1">
    <property type="entry name" value="PHOSPHATE REGULON SENSOR PROTEIN PHOR"/>
    <property type="match status" value="1"/>
</dbReference>
<evidence type="ECO:0000313" key="11">
    <source>
        <dbReference type="Proteomes" id="UP001565283"/>
    </source>
</evidence>
<dbReference type="SMART" id="SM00388">
    <property type="entry name" value="HisKA"/>
    <property type="match status" value="1"/>
</dbReference>
<dbReference type="Gene3D" id="1.10.287.130">
    <property type="match status" value="1"/>
</dbReference>
<feature type="transmembrane region" description="Helical" evidence="8">
    <location>
        <begin position="52"/>
        <end position="76"/>
    </location>
</feature>
<evidence type="ECO:0000256" key="1">
    <source>
        <dbReference type="ARBA" id="ARBA00000085"/>
    </source>
</evidence>
<reference evidence="10 11" key="1">
    <citation type="submission" date="2024-03" db="EMBL/GenBank/DDBJ databases">
        <title>Mouse gut bacterial collection (mGBC) of GemPharmatech.</title>
        <authorList>
            <person name="He Y."/>
            <person name="Dong L."/>
            <person name="Wu D."/>
            <person name="Gao X."/>
            <person name="Lin Z."/>
        </authorList>
    </citation>
    <scope>NUCLEOTIDE SEQUENCE [LARGE SCALE GENOMIC DNA]</scope>
    <source>
        <strain evidence="10 11">61-15</strain>
    </source>
</reference>
<dbReference type="RefSeq" id="WP_369947858.1">
    <property type="nucleotide sequence ID" value="NZ_JBCLSH010000004.1"/>
</dbReference>
<comment type="catalytic activity">
    <reaction evidence="1">
        <text>ATP + protein L-histidine = ADP + protein N-phospho-L-histidine.</text>
        <dbReference type="EC" id="2.7.13.3"/>
    </reaction>
</comment>
<dbReference type="InterPro" id="IPR003594">
    <property type="entry name" value="HATPase_dom"/>
</dbReference>
<comment type="caution">
    <text evidence="10">The sequence shown here is derived from an EMBL/GenBank/DDBJ whole genome shotgun (WGS) entry which is preliminary data.</text>
</comment>
<dbReference type="InterPro" id="IPR005467">
    <property type="entry name" value="His_kinase_dom"/>
</dbReference>
<dbReference type="EMBL" id="JBCLSH010000004">
    <property type="protein sequence ID" value="MEY8443067.1"/>
    <property type="molecule type" value="Genomic_DNA"/>
</dbReference>
<evidence type="ECO:0000256" key="6">
    <source>
        <dbReference type="ARBA" id="ARBA00022777"/>
    </source>
</evidence>
<protein>
    <recommendedName>
        <fullName evidence="3">histidine kinase</fullName>
        <ecNumber evidence="3">2.7.13.3</ecNumber>
    </recommendedName>
</protein>
<feature type="domain" description="Histidine kinase" evidence="9">
    <location>
        <begin position="102"/>
        <end position="300"/>
    </location>
</feature>
<dbReference type="SMART" id="SM00387">
    <property type="entry name" value="HATPase_c"/>
    <property type="match status" value="1"/>
</dbReference>